<evidence type="ECO:0000256" key="1">
    <source>
        <dbReference type="SAM" id="Phobius"/>
    </source>
</evidence>
<gene>
    <name evidence="2" type="ORF">NOCA2530003</name>
</gene>
<feature type="transmembrane region" description="Helical" evidence="1">
    <location>
        <begin position="43"/>
        <end position="62"/>
    </location>
</feature>
<feature type="transmembrane region" description="Helical" evidence="1">
    <location>
        <begin position="82"/>
        <end position="102"/>
    </location>
</feature>
<protein>
    <submittedName>
        <fullName evidence="2">Uncharacterized protein</fullName>
    </submittedName>
</protein>
<reference evidence="2" key="1">
    <citation type="submission" date="2015-08" db="EMBL/GenBank/DDBJ databases">
        <authorList>
            <person name="Babu N.S."/>
            <person name="Beckwith C.J."/>
            <person name="Beseler K.G."/>
            <person name="Brison A."/>
            <person name="Carone J.V."/>
            <person name="Caskin T.P."/>
            <person name="Diamond M."/>
            <person name="Durham M.E."/>
            <person name="Foxe J.M."/>
            <person name="Go M."/>
            <person name="Henderson B.A."/>
            <person name="Jones I.B."/>
            <person name="McGettigan J.A."/>
            <person name="Micheletti S.J."/>
            <person name="Nasrallah M.E."/>
            <person name="Ortiz D."/>
            <person name="Piller C.R."/>
            <person name="Privatt S.R."/>
            <person name="Schneider S.L."/>
            <person name="Sharp S."/>
            <person name="Smith T.C."/>
            <person name="Stanton J.D."/>
            <person name="Ullery H.E."/>
            <person name="Wilson R.J."/>
            <person name="Serrano M.G."/>
            <person name="Buck G."/>
            <person name="Lee V."/>
            <person name="Wang Y."/>
            <person name="Carvalho R."/>
            <person name="Voegtly L."/>
            <person name="Shi R."/>
            <person name="Duckworth R."/>
            <person name="Johnson A."/>
            <person name="Loviza R."/>
            <person name="Walstead R."/>
            <person name="Shah Z."/>
            <person name="Kiflezghi M."/>
            <person name="Wade K."/>
            <person name="Ball S.L."/>
            <person name="Bradley K.W."/>
            <person name="Asai D.J."/>
            <person name="Bowman C.A."/>
            <person name="Russell D.A."/>
            <person name="Pope W.H."/>
            <person name="Jacobs-Sera D."/>
            <person name="Hendrix R.W."/>
            <person name="Hatfull G.F."/>
        </authorList>
    </citation>
    <scope>NUCLEOTIDE SEQUENCE</scope>
</reference>
<keyword evidence="1" id="KW-0812">Transmembrane</keyword>
<accession>A0A2P2C9E3</accession>
<keyword evidence="1" id="KW-1133">Transmembrane helix</keyword>
<organism evidence="2">
    <name type="scientific">metagenome</name>
    <dbReference type="NCBI Taxonomy" id="256318"/>
    <lineage>
        <taxon>unclassified sequences</taxon>
        <taxon>metagenomes</taxon>
    </lineage>
</organism>
<proteinExistence type="predicted"/>
<dbReference type="AlphaFoldDB" id="A0A2P2C9E3"/>
<evidence type="ECO:0000313" key="2">
    <source>
        <dbReference type="EMBL" id="CUR58628.1"/>
    </source>
</evidence>
<feature type="transmembrane region" description="Helical" evidence="1">
    <location>
        <begin position="108"/>
        <end position="126"/>
    </location>
</feature>
<dbReference type="EMBL" id="CZKA01000049">
    <property type="protein sequence ID" value="CUR58628.1"/>
    <property type="molecule type" value="Genomic_DNA"/>
</dbReference>
<feature type="transmembrane region" description="Helical" evidence="1">
    <location>
        <begin position="166"/>
        <end position="183"/>
    </location>
</feature>
<sequence>MRLWASQRRIWLLVVTIGLVTAGALWLQSRAFAMPTIIGSGGMALWATFLPLIWAVAVADAFSSKTQGAEARPGPRVAGLDLLLFVLATTTAATAACLAAGGQSATATTAHILIMSGLACMVTLSVGAASAMLAGSALMAITTPYGHSAFAGSYVRVLQPDGDTTWSLIVGITLCLCACLMLATRATTINLSRTAGLVG</sequence>
<keyword evidence="1" id="KW-0472">Membrane</keyword>
<name>A0A2P2C9E3_9ZZZZ</name>